<evidence type="ECO:0000313" key="2">
    <source>
        <dbReference type="EMBL" id="CAG8766064.1"/>
    </source>
</evidence>
<feature type="non-terminal residue" evidence="2">
    <location>
        <position position="209"/>
    </location>
</feature>
<keyword evidence="3" id="KW-1185">Reference proteome</keyword>
<dbReference type="EMBL" id="CAJVQA010020879">
    <property type="protein sequence ID" value="CAG8766064.1"/>
    <property type="molecule type" value="Genomic_DNA"/>
</dbReference>
<sequence>MDAMDEVGSDHDDVLNSENEIEQGSVSQHIGDEEYLSSNNDYLDDMIANDLSAPDNIIDNKTLSSNYIPLPMHKVAKLKSKIWNYFDPFQDKNNLTNTVGHCTVKIIHNNRQAKCNKIIVTGGGSTENFWDHLGAIYRITKDNNTKFTKSNQQNIKYTFQNPMQQKLQNQALVEFIIEDDQPLNILESKKFQIFIASLDPNYKLPTNKF</sequence>
<gene>
    <name evidence="2" type="ORF">CPELLU_LOCUS15598</name>
</gene>
<feature type="compositionally biased region" description="Polar residues" evidence="1">
    <location>
        <begin position="16"/>
        <end position="28"/>
    </location>
</feature>
<dbReference type="OrthoDB" id="10349219at2759"/>
<reference evidence="2" key="1">
    <citation type="submission" date="2021-06" db="EMBL/GenBank/DDBJ databases">
        <authorList>
            <person name="Kallberg Y."/>
            <person name="Tangrot J."/>
            <person name="Rosling A."/>
        </authorList>
    </citation>
    <scope>NUCLEOTIDE SEQUENCE</scope>
    <source>
        <strain evidence="2">FL966</strain>
    </source>
</reference>
<accession>A0A9N9J6I9</accession>
<evidence type="ECO:0000256" key="1">
    <source>
        <dbReference type="SAM" id="MobiDB-lite"/>
    </source>
</evidence>
<evidence type="ECO:0000313" key="3">
    <source>
        <dbReference type="Proteomes" id="UP000789759"/>
    </source>
</evidence>
<organism evidence="2 3">
    <name type="scientific">Cetraspora pellucida</name>
    <dbReference type="NCBI Taxonomy" id="1433469"/>
    <lineage>
        <taxon>Eukaryota</taxon>
        <taxon>Fungi</taxon>
        <taxon>Fungi incertae sedis</taxon>
        <taxon>Mucoromycota</taxon>
        <taxon>Glomeromycotina</taxon>
        <taxon>Glomeromycetes</taxon>
        <taxon>Diversisporales</taxon>
        <taxon>Gigasporaceae</taxon>
        <taxon>Cetraspora</taxon>
    </lineage>
</organism>
<dbReference type="Proteomes" id="UP000789759">
    <property type="component" value="Unassembled WGS sequence"/>
</dbReference>
<protein>
    <submittedName>
        <fullName evidence="2">13196_t:CDS:1</fullName>
    </submittedName>
</protein>
<feature type="region of interest" description="Disordered" evidence="1">
    <location>
        <begin position="1"/>
        <end position="30"/>
    </location>
</feature>
<dbReference type="SUPFAM" id="SSF140996">
    <property type="entry name" value="Hermes dimerisation domain"/>
    <property type="match status" value="1"/>
</dbReference>
<name>A0A9N9J6I9_9GLOM</name>
<comment type="caution">
    <text evidence="2">The sequence shown here is derived from an EMBL/GenBank/DDBJ whole genome shotgun (WGS) entry which is preliminary data.</text>
</comment>
<dbReference type="AlphaFoldDB" id="A0A9N9J6I9"/>
<proteinExistence type="predicted"/>